<dbReference type="PRINTS" id="PR00080">
    <property type="entry name" value="SDRFAMILY"/>
</dbReference>
<dbReference type="STRING" id="1217970.SAMN05444002_2812"/>
<dbReference type="EMBL" id="FSRL01000001">
    <property type="protein sequence ID" value="SIO11456.1"/>
    <property type="molecule type" value="Genomic_DNA"/>
</dbReference>
<dbReference type="Proteomes" id="UP000184932">
    <property type="component" value="Unassembled WGS sequence"/>
</dbReference>
<dbReference type="CDD" id="cd05233">
    <property type="entry name" value="SDR_c"/>
    <property type="match status" value="1"/>
</dbReference>
<dbReference type="PANTHER" id="PTHR43669">
    <property type="entry name" value="5-KETO-D-GLUCONATE 5-REDUCTASE"/>
    <property type="match status" value="1"/>
</dbReference>
<dbReference type="PROSITE" id="PS00061">
    <property type="entry name" value="ADH_SHORT"/>
    <property type="match status" value="1"/>
</dbReference>
<evidence type="ECO:0000256" key="3">
    <source>
        <dbReference type="RuleBase" id="RU000363"/>
    </source>
</evidence>
<accession>A0A1N6GVB9</accession>
<dbReference type="PANTHER" id="PTHR43669:SF12">
    <property type="entry name" value="BLR5618 PROTEIN"/>
    <property type="match status" value="1"/>
</dbReference>
<keyword evidence="5" id="KW-1185">Reference proteome</keyword>
<dbReference type="InterPro" id="IPR036291">
    <property type="entry name" value="NAD(P)-bd_dom_sf"/>
</dbReference>
<protein>
    <submittedName>
        <fullName evidence="4">NADP-dependent 3-hydroxy acid dehydrogenase YdfG</fullName>
    </submittedName>
</protein>
<dbReference type="AlphaFoldDB" id="A0A1N6GVB9"/>
<sequence>MAGTILITGASSGIGRVTAEAFLADGWTVGLVARNAERLEEVAAGFDNAVPLPADVTRAEEIEAAFASLVARTGRLDVLFNNAGVFTPAAPLDEISVESWHQSVAVNLTGMFLAARAAFGQMRRQTPSGGRIINNGSVSAHAPREGACCYTTTKHAITGLTKSISLDGRPFGIACGQIDIGNARTELLEGIISRSIERGEAPPPTMDVQHVAEAVLNMARLPLEANVQFMTLMATKMPYIGRG</sequence>
<dbReference type="GO" id="GO:0016491">
    <property type="term" value="F:oxidoreductase activity"/>
    <property type="evidence" value="ECO:0007669"/>
    <property type="project" value="UniProtKB-KW"/>
</dbReference>
<dbReference type="SUPFAM" id="SSF51735">
    <property type="entry name" value="NAD(P)-binding Rossmann-fold domains"/>
    <property type="match status" value="1"/>
</dbReference>
<dbReference type="InterPro" id="IPR020904">
    <property type="entry name" value="Sc_DH/Rdtase_CS"/>
</dbReference>
<dbReference type="OrthoDB" id="658698at2"/>
<evidence type="ECO:0000313" key="4">
    <source>
        <dbReference type="EMBL" id="SIO11456.1"/>
    </source>
</evidence>
<organism evidence="4 5">
    <name type="scientific">Vannielia litorea</name>
    <dbReference type="NCBI Taxonomy" id="1217970"/>
    <lineage>
        <taxon>Bacteria</taxon>
        <taxon>Pseudomonadati</taxon>
        <taxon>Pseudomonadota</taxon>
        <taxon>Alphaproteobacteria</taxon>
        <taxon>Rhodobacterales</taxon>
        <taxon>Paracoccaceae</taxon>
        <taxon>Vannielia</taxon>
    </lineage>
</organism>
<evidence type="ECO:0000313" key="5">
    <source>
        <dbReference type="Proteomes" id="UP000184932"/>
    </source>
</evidence>
<dbReference type="Gene3D" id="3.40.50.720">
    <property type="entry name" value="NAD(P)-binding Rossmann-like Domain"/>
    <property type="match status" value="1"/>
</dbReference>
<evidence type="ECO:0000256" key="2">
    <source>
        <dbReference type="ARBA" id="ARBA00023002"/>
    </source>
</evidence>
<evidence type="ECO:0000256" key="1">
    <source>
        <dbReference type="ARBA" id="ARBA00006484"/>
    </source>
</evidence>
<name>A0A1N6GVB9_9RHOB</name>
<keyword evidence="2" id="KW-0560">Oxidoreductase</keyword>
<gene>
    <name evidence="4" type="ORF">SAMN05444002_2812</name>
</gene>
<dbReference type="PRINTS" id="PR00081">
    <property type="entry name" value="GDHRDH"/>
</dbReference>
<proteinExistence type="inferred from homology"/>
<reference evidence="5" key="1">
    <citation type="submission" date="2016-11" db="EMBL/GenBank/DDBJ databases">
        <authorList>
            <person name="Varghese N."/>
            <person name="Submissions S."/>
        </authorList>
    </citation>
    <scope>NUCLEOTIDE SEQUENCE [LARGE SCALE GENOMIC DNA]</scope>
    <source>
        <strain evidence="5">DSM 29440</strain>
    </source>
</reference>
<dbReference type="InterPro" id="IPR002347">
    <property type="entry name" value="SDR_fam"/>
</dbReference>
<comment type="similarity">
    <text evidence="1 3">Belongs to the short-chain dehydrogenases/reductases (SDR) family.</text>
</comment>
<dbReference type="Pfam" id="PF00106">
    <property type="entry name" value="adh_short"/>
    <property type="match status" value="1"/>
</dbReference>
<dbReference type="RefSeq" id="WP_074256787.1">
    <property type="nucleotide sequence ID" value="NZ_FSRL01000001.1"/>
</dbReference>